<sequence>MFSVFKDLIRYNIEFAIGVFLVGLITVFALLSFFSPYPPNEIYVVFPDQPPSLEFWFGTNSRGQDLFWNLSFAFRNTLTFGLIVAVLSRIVSITVGLLAGYMGGWVDRVLMFFADIFVAIPIFPILILFYFVFRGDLTTYSLALVMAALGWPFDARLIRSIALGLRHREFTRHAVFAGMAPARIMFQEHLPYVMPIVFSTAMANMIWSIGFEVTLGVLGFTNINHPTIGTTLYWANNHSAMVVGTWWWIIIPVILIVLTFLGLFLLAVSMNEYIDPRSRLRRMGGQ</sequence>
<dbReference type="PANTHER" id="PTHR42729">
    <property type="entry name" value="OLIGO/DIPEPTIDE TRANSPORT, PERMEASE PROTEIN (DPPC-2)"/>
    <property type="match status" value="1"/>
</dbReference>
<evidence type="ECO:0000256" key="5">
    <source>
        <dbReference type="RuleBase" id="RU363032"/>
    </source>
</evidence>
<feature type="transmembrane region" description="Helical" evidence="5">
    <location>
        <begin position="246"/>
        <end position="274"/>
    </location>
</feature>
<organism evidence="7 8">
    <name type="scientific">Pelagibacterium flavum</name>
    <dbReference type="NCBI Taxonomy" id="2984530"/>
    <lineage>
        <taxon>Bacteria</taxon>
        <taxon>Pseudomonadati</taxon>
        <taxon>Pseudomonadota</taxon>
        <taxon>Alphaproteobacteria</taxon>
        <taxon>Hyphomicrobiales</taxon>
        <taxon>Devosiaceae</taxon>
        <taxon>Pelagibacterium</taxon>
    </lineage>
</organism>
<dbReference type="SUPFAM" id="SSF161098">
    <property type="entry name" value="MetI-like"/>
    <property type="match status" value="1"/>
</dbReference>
<evidence type="ECO:0000256" key="1">
    <source>
        <dbReference type="ARBA" id="ARBA00004651"/>
    </source>
</evidence>
<proteinExistence type="inferred from homology"/>
<dbReference type="InterPro" id="IPR035906">
    <property type="entry name" value="MetI-like_sf"/>
</dbReference>
<feature type="transmembrane region" description="Helical" evidence="5">
    <location>
        <begin position="78"/>
        <end position="102"/>
    </location>
</feature>
<dbReference type="RefSeq" id="WP_264226130.1">
    <property type="nucleotide sequence ID" value="NZ_CP107716.1"/>
</dbReference>
<feature type="transmembrane region" description="Helical" evidence="5">
    <location>
        <begin position="12"/>
        <end position="34"/>
    </location>
</feature>
<evidence type="ECO:0000256" key="3">
    <source>
        <dbReference type="ARBA" id="ARBA00022989"/>
    </source>
</evidence>
<gene>
    <name evidence="7" type="ORF">OF122_01530</name>
</gene>
<evidence type="ECO:0000256" key="2">
    <source>
        <dbReference type="ARBA" id="ARBA00022692"/>
    </source>
</evidence>
<comment type="subcellular location">
    <subcellularLocation>
        <location evidence="1 5">Cell membrane</location>
        <topology evidence="1 5">Multi-pass membrane protein</topology>
    </subcellularLocation>
</comment>
<dbReference type="PANTHER" id="PTHR42729:SF1">
    <property type="entry name" value="OLIGO_DIPEPTIDE TRANSPORT, PERMEASE PROTEIN (DPPC-2)"/>
    <property type="match status" value="1"/>
</dbReference>
<reference evidence="7" key="1">
    <citation type="submission" date="2022-10" db="EMBL/GenBank/DDBJ databases">
        <title>YIM 151497 complete genome.</title>
        <authorList>
            <person name="Chen X."/>
        </authorList>
    </citation>
    <scope>NUCLEOTIDE SEQUENCE</scope>
    <source>
        <strain evidence="7">YIM 151497</strain>
    </source>
</reference>
<dbReference type="Gene3D" id="1.10.3720.10">
    <property type="entry name" value="MetI-like"/>
    <property type="match status" value="1"/>
</dbReference>
<keyword evidence="4 5" id="KW-0472">Membrane</keyword>
<evidence type="ECO:0000313" key="7">
    <source>
        <dbReference type="EMBL" id="UYQ72499.1"/>
    </source>
</evidence>
<dbReference type="EMBL" id="CP107716">
    <property type="protein sequence ID" value="UYQ72499.1"/>
    <property type="molecule type" value="Genomic_DNA"/>
</dbReference>
<feature type="domain" description="ABC transmembrane type-1" evidence="6">
    <location>
        <begin position="74"/>
        <end position="267"/>
    </location>
</feature>
<feature type="transmembrane region" description="Helical" evidence="5">
    <location>
        <begin position="192"/>
        <end position="210"/>
    </location>
</feature>
<feature type="transmembrane region" description="Helical" evidence="5">
    <location>
        <begin position="109"/>
        <end position="133"/>
    </location>
</feature>
<dbReference type="Proteomes" id="UP001163882">
    <property type="component" value="Chromosome"/>
</dbReference>
<dbReference type="Pfam" id="PF00528">
    <property type="entry name" value="BPD_transp_1"/>
    <property type="match status" value="1"/>
</dbReference>
<evidence type="ECO:0000256" key="4">
    <source>
        <dbReference type="ARBA" id="ARBA00023136"/>
    </source>
</evidence>
<keyword evidence="8" id="KW-1185">Reference proteome</keyword>
<keyword evidence="5" id="KW-0813">Transport</keyword>
<evidence type="ECO:0000259" key="6">
    <source>
        <dbReference type="PROSITE" id="PS50928"/>
    </source>
</evidence>
<name>A0ABY6IPG4_9HYPH</name>
<dbReference type="PROSITE" id="PS50928">
    <property type="entry name" value="ABC_TM1"/>
    <property type="match status" value="1"/>
</dbReference>
<accession>A0ABY6IPG4</accession>
<evidence type="ECO:0000313" key="8">
    <source>
        <dbReference type="Proteomes" id="UP001163882"/>
    </source>
</evidence>
<keyword evidence="3 5" id="KW-1133">Transmembrane helix</keyword>
<keyword evidence="2 5" id="KW-0812">Transmembrane</keyword>
<comment type="similarity">
    <text evidence="5">Belongs to the binding-protein-dependent transport system permease family.</text>
</comment>
<dbReference type="InterPro" id="IPR000515">
    <property type="entry name" value="MetI-like"/>
</dbReference>
<protein>
    <submittedName>
        <fullName evidence="7">ABC transporter permease</fullName>
    </submittedName>
</protein>